<evidence type="ECO:0000256" key="4">
    <source>
        <dbReference type="ARBA" id="ARBA00022692"/>
    </source>
</evidence>
<dbReference type="Gene3D" id="3.40.50.720">
    <property type="entry name" value="NAD(P)-binding Rossmann-like Domain"/>
    <property type="match status" value="1"/>
</dbReference>
<keyword evidence="8" id="KW-0406">Ion transport</keyword>
<dbReference type="EMBL" id="CAUYUJ010010001">
    <property type="protein sequence ID" value="CAK0828298.1"/>
    <property type="molecule type" value="Genomic_DNA"/>
</dbReference>
<sequence>MAGTIFTSEVLGELPFFDYLLADRYIISPAGDRISPTQMCYWIVVSITTVGYGDFAPRTVIGRFFTSVFIVAGVLYLFMVQVEFMKAWAEIHEGSGVYQAKPRKRGSLQRHVVVVLCTRRRAVHFSSMLAGFLREILHTERSHEWPDVVIFSRTPWDVAGDGEESQGSTFDDFLRAEGLSASVRRRVLFIVGKLSSKADMERAAIGQSLAFLLADVASETPDREDEDNLFTAVLMRQFFPDAQLRVMLLRPQSKELAVQAGIEISRCFSLQELKANILAQNVRCHGLVPMITGMLLSVDVREEARGLLRASGRGTGAPDRSTHDGAVPEEAHGSPPVSPHYEARPSAYSGSSSSRSSSSAGPGVGPRHSGSMRSRASTQSASSVASSIRAGQRALWTRFRDSSAWKEKVSPWVLDYIEGLQRSVFGFELSEDLAGLSFGEIATAVFSRTGAIVFATFVNCQLLICPQDVSEAEERQIFFAVAKDESTLKGCRTAEFPADNWRRSLLMARHLERRKTRQGPHVSASKLLGHSLRRAMVWRSGRFTPEPGAISRQQSPLSLPYTPMAPINGGAPLQREMGSSLESVHSYGGGREVSLREQQRRLQYLRSQLAHTGEELVVVIVCQGEVWQQVRTFVASLCAPHLPDRRPIVVFAPTKMPRQLLDDDLDGQVLVVEGNCTKVKSLIEAGVLEASAVVVMSGQAPAAEGRETLHQDSRIVLCAQILECWCGMSGHEVYATYELQHSGSVRKLPKILQKSFASMEDLLSGRPHDYHVGQEPDTAAAGERRFSSIASANSSQSGASSAAEFTEPEGGVTDTRSRGDARTRDADESISAMYHPRFAAGQIFTPELWGAMLGYMYYMPAIIELVEALVMPHKREQHAYPWQICVPTAHVGRKFGELFSDLALEGIQTRLAAAEAQAPPGAGAGPGPREEDEVYSLGPAVALALHRRREETLSLAPGTGGHNYTILAPPPSTRLRADDWVVVLGSAAFGRHMCRVGLLRGSGEAAHRADGDEL</sequence>
<feature type="compositionally biased region" description="Low complexity" evidence="12">
    <location>
        <begin position="344"/>
        <end position="385"/>
    </location>
</feature>
<keyword evidence="9 13" id="KW-0472">Membrane</keyword>
<dbReference type="Pfam" id="PF07885">
    <property type="entry name" value="Ion_trans_2"/>
    <property type="match status" value="1"/>
</dbReference>
<dbReference type="InterPro" id="IPR003148">
    <property type="entry name" value="RCK_N"/>
</dbReference>
<evidence type="ECO:0000256" key="5">
    <source>
        <dbReference type="ARBA" id="ARBA00022826"/>
    </source>
</evidence>
<evidence type="ECO:0000256" key="2">
    <source>
        <dbReference type="ARBA" id="ARBA00022448"/>
    </source>
</evidence>
<evidence type="ECO:0000256" key="6">
    <source>
        <dbReference type="ARBA" id="ARBA00022958"/>
    </source>
</evidence>
<keyword evidence="10" id="KW-0407">Ion channel</keyword>
<feature type="domain" description="RCK N-terminal" evidence="15">
    <location>
        <begin position="108"/>
        <end position="244"/>
    </location>
</feature>
<feature type="compositionally biased region" description="Basic and acidic residues" evidence="12">
    <location>
        <begin position="815"/>
        <end position="825"/>
    </location>
</feature>
<evidence type="ECO:0000259" key="15">
    <source>
        <dbReference type="Pfam" id="PF22614"/>
    </source>
</evidence>
<dbReference type="Proteomes" id="UP001189429">
    <property type="component" value="Unassembled WGS sequence"/>
</dbReference>
<evidence type="ECO:0000313" key="16">
    <source>
        <dbReference type="EMBL" id="CAK0828298.1"/>
    </source>
</evidence>
<dbReference type="PANTHER" id="PTHR10027:SF10">
    <property type="entry name" value="SLOWPOKE 2, ISOFORM D"/>
    <property type="match status" value="1"/>
</dbReference>
<organism evidence="16 17">
    <name type="scientific">Prorocentrum cordatum</name>
    <dbReference type="NCBI Taxonomy" id="2364126"/>
    <lineage>
        <taxon>Eukaryota</taxon>
        <taxon>Sar</taxon>
        <taxon>Alveolata</taxon>
        <taxon>Dinophyceae</taxon>
        <taxon>Prorocentrales</taxon>
        <taxon>Prorocentraceae</taxon>
        <taxon>Prorocentrum</taxon>
    </lineage>
</organism>
<feature type="domain" description="Potassium channel" evidence="14">
    <location>
        <begin position="33"/>
        <end position="84"/>
    </location>
</feature>
<comment type="subcellular location">
    <subcellularLocation>
        <location evidence="1">Membrane</location>
        <topology evidence="1">Multi-pass membrane protein</topology>
    </subcellularLocation>
</comment>
<feature type="domain" description="RCK N-terminal" evidence="15">
    <location>
        <begin position="619"/>
        <end position="721"/>
    </location>
</feature>
<dbReference type="InterPro" id="IPR013099">
    <property type="entry name" value="K_chnl_dom"/>
</dbReference>
<evidence type="ECO:0000256" key="10">
    <source>
        <dbReference type="ARBA" id="ARBA00023303"/>
    </source>
</evidence>
<reference evidence="16" key="1">
    <citation type="submission" date="2023-10" db="EMBL/GenBank/DDBJ databases">
        <authorList>
            <person name="Chen Y."/>
            <person name="Shah S."/>
            <person name="Dougan E. K."/>
            <person name="Thang M."/>
            <person name="Chan C."/>
        </authorList>
    </citation>
    <scope>NUCLEOTIDE SEQUENCE [LARGE SCALE GENOMIC DNA]</scope>
</reference>
<evidence type="ECO:0000256" key="8">
    <source>
        <dbReference type="ARBA" id="ARBA00023065"/>
    </source>
</evidence>
<evidence type="ECO:0000256" key="3">
    <source>
        <dbReference type="ARBA" id="ARBA00022538"/>
    </source>
</evidence>
<keyword evidence="6" id="KW-0630">Potassium</keyword>
<feature type="compositionally biased region" description="Low complexity" evidence="12">
    <location>
        <begin position="790"/>
        <end position="803"/>
    </location>
</feature>
<comment type="caution">
    <text evidence="16">The sequence shown here is derived from an EMBL/GenBank/DDBJ whole genome shotgun (WGS) entry which is preliminary data.</text>
</comment>
<keyword evidence="7 13" id="KW-1133">Transmembrane helix</keyword>
<evidence type="ECO:0000256" key="12">
    <source>
        <dbReference type="SAM" id="MobiDB-lite"/>
    </source>
</evidence>
<evidence type="ECO:0000256" key="9">
    <source>
        <dbReference type="ARBA" id="ARBA00023136"/>
    </source>
</evidence>
<dbReference type="SUPFAM" id="SSF81324">
    <property type="entry name" value="Voltage-gated potassium channels"/>
    <property type="match status" value="1"/>
</dbReference>
<keyword evidence="5" id="KW-0631">Potassium channel</keyword>
<comment type="catalytic activity">
    <reaction evidence="11">
        <text>K(+)(in) = K(+)(out)</text>
        <dbReference type="Rhea" id="RHEA:29463"/>
        <dbReference type="ChEBI" id="CHEBI:29103"/>
    </reaction>
</comment>
<feature type="region of interest" description="Disordered" evidence="12">
    <location>
        <begin position="309"/>
        <end position="385"/>
    </location>
</feature>
<keyword evidence="2" id="KW-0813">Transport</keyword>
<feature type="region of interest" description="Disordered" evidence="12">
    <location>
        <begin position="790"/>
        <end position="825"/>
    </location>
</feature>
<dbReference type="InterPro" id="IPR047871">
    <property type="entry name" value="K_chnl_Slo-like"/>
</dbReference>
<keyword evidence="17" id="KW-1185">Reference proteome</keyword>
<name>A0ABN9S928_9DINO</name>
<dbReference type="Pfam" id="PF22614">
    <property type="entry name" value="Slo-like_RCK"/>
    <property type="match status" value="2"/>
</dbReference>
<evidence type="ECO:0000256" key="13">
    <source>
        <dbReference type="SAM" id="Phobius"/>
    </source>
</evidence>
<dbReference type="Gene3D" id="1.10.287.70">
    <property type="match status" value="1"/>
</dbReference>
<keyword evidence="3" id="KW-0633">Potassium transport</keyword>
<evidence type="ECO:0000313" key="17">
    <source>
        <dbReference type="Proteomes" id="UP001189429"/>
    </source>
</evidence>
<proteinExistence type="predicted"/>
<feature type="transmembrane region" description="Helical" evidence="13">
    <location>
        <begin position="60"/>
        <end position="79"/>
    </location>
</feature>
<accession>A0ABN9S928</accession>
<evidence type="ECO:0000256" key="11">
    <source>
        <dbReference type="ARBA" id="ARBA00034430"/>
    </source>
</evidence>
<evidence type="ECO:0000259" key="14">
    <source>
        <dbReference type="Pfam" id="PF07885"/>
    </source>
</evidence>
<dbReference type="PANTHER" id="PTHR10027">
    <property type="entry name" value="CALCIUM-ACTIVATED POTASSIUM CHANNEL ALPHA CHAIN"/>
    <property type="match status" value="1"/>
</dbReference>
<protein>
    <submittedName>
        <fullName evidence="16">Uncharacterized protein</fullName>
    </submittedName>
</protein>
<evidence type="ECO:0000256" key="1">
    <source>
        <dbReference type="ARBA" id="ARBA00004141"/>
    </source>
</evidence>
<keyword evidence="4 13" id="KW-0812">Transmembrane</keyword>
<evidence type="ECO:0000256" key="7">
    <source>
        <dbReference type="ARBA" id="ARBA00022989"/>
    </source>
</evidence>
<gene>
    <name evidence="16" type="ORF">PCOR1329_LOCUS27553</name>
</gene>